<comment type="caution">
    <text evidence="1">The sequence shown here is derived from an EMBL/GenBank/DDBJ whole genome shotgun (WGS) entry which is preliminary data.</text>
</comment>
<dbReference type="RefSeq" id="WP_204701451.1">
    <property type="nucleotide sequence ID" value="NZ_JAFBDQ010000006.1"/>
</dbReference>
<dbReference type="InterPro" id="IPR036682">
    <property type="entry name" value="OS_D_A10/PebIII_sf"/>
</dbReference>
<keyword evidence="2" id="KW-1185">Reference proteome</keyword>
<organism evidence="1 2">
    <name type="scientific">Halanaerobacter jeridensis</name>
    <dbReference type="NCBI Taxonomy" id="706427"/>
    <lineage>
        <taxon>Bacteria</taxon>
        <taxon>Bacillati</taxon>
        <taxon>Bacillota</taxon>
        <taxon>Clostridia</taxon>
        <taxon>Halanaerobiales</taxon>
        <taxon>Halobacteroidaceae</taxon>
        <taxon>Halanaerobacter</taxon>
    </lineage>
</organism>
<proteinExistence type="predicted"/>
<sequence>MSLKKCKKCGILFADNNSSNNRNLCPQCFKEERKEFVKVRDYLWSNPGADLNELHQKTGVSKKLIQKFIREGRFEQR</sequence>
<reference evidence="1" key="1">
    <citation type="submission" date="2021-01" db="EMBL/GenBank/DDBJ databases">
        <title>Genomic Encyclopedia of Type Strains, Phase IV (KMG-IV): sequencing the most valuable type-strain genomes for metagenomic binning, comparative biology and taxonomic classification.</title>
        <authorList>
            <person name="Goeker M."/>
        </authorList>
    </citation>
    <scope>NUCLEOTIDE SEQUENCE</scope>
    <source>
        <strain evidence="1">DSM 23230</strain>
    </source>
</reference>
<accession>A0A938XUQ4</accession>
<protein>
    <submittedName>
        <fullName evidence="1">Nucleic acid-binding Zn-ribbon protein</fullName>
    </submittedName>
</protein>
<dbReference type="AlphaFoldDB" id="A0A938XUQ4"/>
<name>A0A938XUQ4_9FIRM</name>
<evidence type="ECO:0000313" key="2">
    <source>
        <dbReference type="Proteomes" id="UP000774000"/>
    </source>
</evidence>
<dbReference type="Proteomes" id="UP000774000">
    <property type="component" value="Unassembled WGS sequence"/>
</dbReference>
<dbReference type="SUPFAM" id="SSF100910">
    <property type="entry name" value="Chemosensory protein Csp2"/>
    <property type="match status" value="1"/>
</dbReference>
<gene>
    <name evidence="1" type="ORF">JOC47_001527</name>
</gene>
<evidence type="ECO:0000313" key="1">
    <source>
        <dbReference type="EMBL" id="MBM7556676.1"/>
    </source>
</evidence>
<dbReference type="EMBL" id="JAFBDQ010000006">
    <property type="protein sequence ID" value="MBM7556676.1"/>
    <property type="molecule type" value="Genomic_DNA"/>
</dbReference>